<reference evidence="4 5" key="1">
    <citation type="journal article" date="2013" name="Antonie Van Leeuwenhoek">
        <title>Echinimonas agarilytica gen. nov., sp. nov., a new gammaproteobacterium isolated from the sea urchin Strongylocentrotus intermedius.</title>
        <authorList>
            <person name="Nedashkovskaya O.I."/>
            <person name="Stenkova A.M."/>
            <person name="Zhukova N.V."/>
            <person name="Van Trappen S."/>
            <person name="Lee J.S."/>
            <person name="Kim S.B."/>
        </authorList>
    </citation>
    <scope>NUCLEOTIDE SEQUENCE [LARGE SCALE GENOMIC DNA]</scope>
    <source>
        <strain evidence="4 5">KMM 6351</strain>
    </source>
</reference>
<keyword evidence="2" id="KW-0732">Signal</keyword>
<keyword evidence="5" id="KW-1185">Reference proteome</keyword>
<feature type="domain" description="FlgO" evidence="3">
    <location>
        <begin position="45"/>
        <end position="171"/>
    </location>
</feature>
<evidence type="ECO:0000313" key="4">
    <source>
        <dbReference type="EMBL" id="MCM2680079.1"/>
    </source>
</evidence>
<name>A0AA42B7U3_9GAMM</name>
<organism evidence="4 5">
    <name type="scientific">Echinimonas agarilytica</name>
    <dbReference type="NCBI Taxonomy" id="1215918"/>
    <lineage>
        <taxon>Bacteria</taxon>
        <taxon>Pseudomonadati</taxon>
        <taxon>Pseudomonadota</taxon>
        <taxon>Gammaproteobacteria</taxon>
        <taxon>Alteromonadales</taxon>
        <taxon>Echinimonadaceae</taxon>
        <taxon>Echinimonas</taxon>
    </lineage>
</organism>
<dbReference type="AlphaFoldDB" id="A0AA42B7U3"/>
<dbReference type="PIRSF" id="PIRSF028688">
    <property type="entry name" value="UCP_imp_028688"/>
    <property type="match status" value="1"/>
</dbReference>
<accession>A0AA42B7U3</accession>
<dbReference type="PROSITE" id="PS51257">
    <property type="entry name" value="PROKAR_LIPOPROTEIN"/>
    <property type="match status" value="1"/>
</dbReference>
<dbReference type="RefSeq" id="WP_251261504.1">
    <property type="nucleotide sequence ID" value="NZ_JAMQGP010000004.1"/>
</dbReference>
<feature type="signal peptide" evidence="2">
    <location>
        <begin position="1"/>
        <end position="23"/>
    </location>
</feature>
<evidence type="ECO:0000256" key="1">
    <source>
        <dbReference type="SAM" id="MobiDB-lite"/>
    </source>
</evidence>
<feature type="chain" id="PRO_5041365997" evidence="2">
    <location>
        <begin position="24"/>
        <end position="207"/>
    </location>
</feature>
<dbReference type="InterPro" id="IPR014549">
    <property type="entry name" value="FlgO"/>
</dbReference>
<dbReference type="Proteomes" id="UP001165393">
    <property type="component" value="Unassembled WGS sequence"/>
</dbReference>
<protein>
    <submittedName>
        <fullName evidence="4">FlgO family outer membrane protein</fullName>
    </submittedName>
</protein>
<evidence type="ECO:0000256" key="2">
    <source>
        <dbReference type="SAM" id="SignalP"/>
    </source>
</evidence>
<dbReference type="EMBL" id="JAMQGP010000004">
    <property type="protein sequence ID" value="MCM2680079.1"/>
    <property type="molecule type" value="Genomic_DNA"/>
</dbReference>
<evidence type="ECO:0000259" key="3">
    <source>
        <dbReference type="Pfam" id="PF17680"/>
    </source>
</evidence>
<dbReference type="Pfam" id="PF17680">
    <property type="entry name" value="FlgO"/>
    <property type="match status" value="1"/>
</dbReference>
<evidence type="ECO:0000313" key="5">
    <source>
        <dbReference type="Proteomes" id="UP001165393"/>
    </source>
</evidence>
<comment type="caution">
    <text evidence="4">The sequence shown here is derived from an EMBL/GenBank/DDBJ whole genome shotgun (WGS) entry which is preliminary data.</text>
</comment>
<sequence length="207" mass="22689">MTTIRIFMVSCLFAALAGCAAKAPVPKEPAFNAVAQTTPMTSVVEDMARQLFITKHYVTNETPIAVTSFVDLTTLQTTNLLGNQMAESFVHHLQANGLRVIEYKSPGYIKVTPEGDFALSRDYRDLTDKLEIDYILTGTYSQQPEGLLVNAKLFAAKSRIVVATAQGVVPSVAYAQEPPRKTSHQKLKLQHGQLVRSSVDESSEDAQ</sequence>
<dbReference type="InterPro" id="IPR041215">
    <property type="entry name" value="FlgO_dom"/>
</dbReference>
<gene>
    <name evidence="4" type="ORF">NAF29_10420</name>
</gene>
<feature type="region of interest" description="Disordered" evidence="1">
    <location>
        <begin position="179"/>
        <end position="207"/>
    </location>
</feature>
<proteinExistence type="predicted"/>